<dbReference type="Pfam" id="PF01522">
    <property type="entry name" value="Polysacc_deac_1"/>
    <property type="match status" value="1"/>
</dbReference>
<evidence type="ECO:0000256" key="3">
    <source>
        <dbReference type="SAM" id="SignalP"/>
    </source>
</evidence>
<reference evidence="5" key="2">
    <citation type="submission" date="2020-09" db="EMBL/GenBank/DDBJ databases">
        <authorList>
            <person name="Sun Q."/>
            <person name="Kim S."/>
        </authorList>
    </citation>
    <scope>NUCLEOTIDE SEQUENCE</scope>
    <source>
        <strain evidence="5">KCTC 42731</strain>
    </source>
</reference>
<dbReference type="InterPro" id="IPR002509">
    <property type="entry name" value="NODB_dom"/>
</dbReference>
<protein>
    <submittedName>
        <fullName evidence="5">Polysaccharide deacetylase</fullName>
    </submittedName>
</protein>
<dbReference type="SUPFAM" id="SSF88713">
    <property type="entry name" value="Glycoside hydrolase/deacetylase"/>
    <property type="match status" value="1"/>
</dbReference>
<keyword evidence="2 3" id="KW-0732">Signal</keyword>
<dbReference type="Gene3D" id="3.20.20.370">
    <property type="entry name" value="Glycoside hydrolase/deacetylase"/>
    <property type="match status" value="1"/>
</dbReference>
<feature type="domain" description="NodB homology" evidence="4">
    <location>
        <begin position="77"/>
        <end position="289"/>
    </location>
</feature>
<evidence type="ECO:0000259" key="4">
    <source>
        <dbReference type="PROSITE" id="PS51677"/>
    </source>
</evidence>
<proteinExistence type="predicted"/>
<organism evidence="5 6">
    <name type="scientific">Thalassotalea marina</name>
    <dbReference type="NCBI Taxonomy" id="1673741"/>
    <lineage>
        <taxon>Bacteria</taxon>
        <taxon>Pseudomonadati</taxon>
        <taxon>Pseudomonadota</taxon>
        <taxon>Gammaproteobacteria</taxon>
        <taxon>Alteromonadales</taxon>
        <taxon>Colwelliaceae</taxon>
        <taxon>Thalassotalea</taxon>
    </lineage>
</organism>
<dbReference type="InterPro" id="IPR051398">
    <property type="entry name" value="Polysacch_Deacetylase"/>
</dbReference>
<evidence type="ECO:0000313" key="5">
    <source>
        <dbReference type="EMBL" id="GHF99683.1"/>
    </source>
</evidence>
<keyword evidence="6" id="KW-1185">Reference proteome</keyword>
<dbReference type="AlphaFoldDB" id="A0A919BN06"/>
<dbReference type="GO" id="GO:0005975">
    <property type="term" value="P:carbohydrate metabolic process"/>
    <property type="evidence" value="ECO:0007669"/>
    <property type="project" value="InterPro"/>
</dbReference>
<dbReference type="PANTHER" id="PTHR34216">
    <property type="match status" value="1"/>
</dbReference>
<dbReference type="GO" id="GO:0005576">
    <property type="term" value="C:extracellular region"/>
    <property type="evidence" value="ECO:0007669"/>
    <property type="project" value="UniProtKB-SubCell"/>
</dbReference>
<dbReference type="PROSITE" id="PS51677">
    <property type="entry name" value="NODB"/>
    <property type="match status" value="1"/>
</dbReference>
<comment type="caution">
    <text evidence="5">The sequence shown here is derived from an EMBL/GenBank/DDBJ whole genome shotgun (WGS) entry which is preliminary data.</text>
</comment>
<accession>A0A919BN06</accession>
<dbReference type="InterPro" id="IPR011330">
    <property type="entry name" value="Glyco_hydro/deAcase_b/a-brl"/>
</dbReference>
<evidence type="ECO:0000256" key="1">
    <source>
        <dbReference type="ARBA" id="ARBA00004613"/>
    </source>
</evidence>
<feature type="chain" id="PRO_5037020753" evidence="3">
    <location>
        <begin position="21"/>
        <end position="350"/>
    </location>
</feature>
<dbReference type="CDD" id="cd10973">
    <property type="entry name" value="CE4_DAC_u4_5s"/>
    <property type="match status" value="1"/>
</dbReference>
<dbReference type="Proteomes" id="UP000623842">
    <property type="component" value="Unassembled WGS sequence"/>
</dbReference>
<evidence type="ECO:0000313" key="6">
    <source>
        <dbReference type="Proteomes" id="UP000623842"/>
    </source>
</evidence>
<evidence type="ECO:0000256" key="2">
    <source>
        <dbReference type="ARBA" id="ARBA00022729"/>
    </source>
</evidence>
<dbReference type="RefSeq" id="WP_189772276.1">
    <property type="nucleotide sequence ID" value="NZ_BNCK01000007.1"/>
</dbReference>
<comment type="subcellular location">
    <subcellularLocation>
        <location evidence="1">Secreted</location>
    </subcellularLocation>
</comment>
<dbReference type="GO" id="GO:0016810">
    <property type="term" value="F:hydrolase activity, acting on carbon-nitrogen (but not peptide) bonds"/>
    <property type="evidence" value="ECO:0007669"/>
    <property type="project" value="InterPro"/>
</dbReference>
<dbReference type="PANTHER" id="PTHR34216:SF3">
    <property type="entry name" value="POLY-BETA-1,6-N-ACETYL-D-GLUCOSAMINE N-DEACETYLASE"/>
    <property type="match status" value="1"/>
</dbReference>
<name>A0A919BN06_9GAMM</name>
<sequence length="350" mass="39954">MMKRFFIFCAISLFSIASHAAVILQYHHVSETTPASTSITPAQFAIHMQYLADNDFTIIPLNELVEAIKHNKPLADKTVAITFDDAYLNILTNAKPILDKHQFPFTIFINPGIIKKGSKSYLNWQQLKAMSDDGVLLANHGFEHDSLARVPQSQTLEQWLGLQATLVEKSEAIIKEETGQSWRYFAYPYGEYTPEIQAWLKELNYVGFSQQSGAVGSHTDLTIIPRFPASMPYDKIASLKYKLSSLPFDIKLLTDKDKTIFLQGELTSAKFQVNNNDIKQQQLNCYVTGIGKQQVQWINDKEFSLTFDKPLPTGRVRSNCTAPSLSKPGRYYWYSQQWFILNKDNTWYPL</sequence>
<reference evidence="5" key="1">
    <citation type="journal article" date="2014" name="Int. J. Syst. Evol. Microbiol.">
        <title>Complete genome sequence of Corynebacterium casei LMG S-19264T (=DSM 44701T), isolated from a smear-ripened cheese.</title>
        <authorList>
            <consortium name="US DOE Joint Genome Institute (JGI-PGF)"/>
            <person name="Walter F."/>
            <person name="Albersmeier A."/>
            <person name="Kalinowski J."/>
            <person name="Ruckert C."/>
        </authorList>
    </citation>
    <scope>NUCLEOTIDE SEQUENCE</scope>
    <source>
        <strain evidence="5">KCTC 42731</strain>
    </source>
</reference>
<gene>
    <name evidence="5" type="ORF">GCM10017161_30220</name>
</gene>
<dbReference type="EMBL" id="BNCK01000007">
    <property type="protein sequence ID" value="GHF99683.1"/>
    <property type="molecule type" value="Genomic_DNA"/>
</dbReference>
<feature type="signal peptide" evidence="3">
    <location>
        <begin position="1"/>
        <end position="20"/>
    </location>
</feature>